<dbReference type="InterPro" id="IPR049363">
    <property type="entry name" value="RMI1_N"/>
</dbReference>
<dbReference type="GO" id="GO:0031422">
    <property type="term" value="C:RecQ family helicase-topoisomerase III complex"/>
    <property type="evidence" value="ECO:0007669"/>
    <property type="project" value="TreeGrafter"/>
</dbReference>
<dbReference type="Gene3D" id="3.30.70.330">
    <property type="match status" value="1"/>
</dbReference>
<evidence type="ECO:0000256" key="2">
    <source>
        <dbReference type="ARBA" id="ARBA00018987"/>
    </source>
</evidence>
<feature type="region of interest" description="Disordered" evidence="4">
    <location>
        <begin position="674"/>
        <end position="694"/>
    </location>
</feature>
<reference evidence="6" key="1">
    <citation type="submission" date="2019-09" db="EMBL/GenBank/DDBJ databases">
        <title>Draft genome information of white flower Hibiscus syriacus.</title>
        <authorList>
            <person name="Kim Y.-M."/>
        </authorList>
    </citation>
    <scope>NUCLEOTIDE SEQUENCE [LARGE SCALE GENOMIC DNA]</scope>
    <source>
        <strain evidence="6">YM2019G1</strain>
    </source>
</reference>
<dbReference type="Proteomes" id="UP000436088">
    <property type="component" value="Unassembled WGS sequence"/>
</dbReference>
<gene>
    <name evidence="6" type="ORF">F3Y22_tig00111662pilonHSYRG00188</name>
</gene>
<dbReference type="SMART" id="SM00360">
    <property type="entry name" value="RRM"/>
    <property type="match status" value="1"/>
</dbReference>
<feature type="compositionally biased region" description="Pro residues" evidence="4">
    <location>
        <begin position="41"/>
        <end position="51"/>
    </location>
</feature>
<dbReference type="InterPro" id="IPR026960">
    <property type="entry name" value="RVT-Znf"/>
</dbReference>
<feature type="region of interest" description="Disordered" evidence="4">
    <location>
        <begin position="621"/>
        <end position="661"/>
    </location>
</feature>
<dbReference type="Pfam" id="PF08585">
    <property type="entry name" value="RMI1_N_C"/>
    <property type="match status" value="1"/>
</dbReference>
<dbReference type="GO" id="GO:0000712">
    <property type="term" value="P:resolution of meiotic recombination intermediates"/>
    <property type="evidence" value="ECO:0007669"/>
    <property type="project" value="TreeGrafter"/>
</dbReference>
<dbReference type="SUPFAM" id="SSF54928">
    <property type="entry name" value="RNA-binding domain, RBD"/>
    <property type="match status" value="1"/>
</dbReference>
<dbReference type="InterPro" id="IPR042470">
    <property type="entry name" value="RMI1_N_C_sf"/>
</dbReference>
<dbReference type="CDD" id="cd00590">
    <property type="entry name" value="RRM_SF"/>
    <property type="match status" value="1"/>
</dbReference>
<dbReference type="InterPro" id="IPR032199">
    <property type="entry name" value="RMI1_C"/>
</dbReference>
<keyword evidence="7" id="KW-1185">Reference proteome</keyword>
<dbReference type="Pfam" id="PF16099">
    <property type="entry name" value="RMI1_C"/>
    <property type="match status" value="1"/>
</dbReference>
<dbReference type="PROSITE" id="PS50102">
    <property type="entry name" value="RRM"/>
    <property type="match status" value="1"/>
</dbReference>
<dbReference type="InterPro" id="IPR000504">
    <property type="entry name" value="RRM_dom"/>
</dbReference>
<evidence type="ECO:0000313" key="6">
    <source>
        <dbReference type="EMBL" id="KAE8675548.1"/>
    </source>
</evidence>
<dbReference type="InterPro" id="IPR012677">
    <property type="entry name" value="Nucleotide-bd_a/b_plait_sf"/>
</dbReference>
<dbReference type="Pfam" id="PF00076">
    <property type="entry name" value="RRM_1"/>
    <property type="match status" value="1"/>
</dbReference>
<evidence type="ECO:0000256" key="1">
    <source>
        <dbReference type="ARBA" id="ARBA00006395"/>
    </source>
</evidence>
<dbReference type="Pfam" id="PF13966">
    <property type="entry name" value="zf-RVT"/>
    <property type="match status" value="1"/>
</dbReference>
<dbReference type="SMART" id="SM01161">
    <property type="entry name" value="DUF1767"/>
    <property type="match status" value="1"/>
</dbReference>
<feature type="compositionally biased region" description="Basic and acidic residues" evidence="4">
    <location>
        <begin position="642"/>
        <end position="661"/>
    </location>
</feature>
<feature type="compositionally biased region" description="Low complexity" evidence="4">
    <location>
        <begin position="65"/>
        <end position="78"/>
    </location>
</feature>
<dbReference type="GO" id="GO:0003723">
    <property type="term" value="F:RNA binding"/>
    <property type="evidence" value="ECO:0007669"/>
    <property type="project" value="UniProtKB-UniRule"/>
</dbReference>
<evidence type="ECO:0000313" key="7">
    <source>
        <dbReference type="Proteomes" id="UP000436088"/>
    </source>
</evidence>
<evidence type="ECO:0000256" key="3">
    <source>
        <dbReference type="PROSITE-ProRule" id="PRU00176"/>
    </source>
</evidence>
<dbReference type="InterPro" id="IPR035979">
    <property type="entry name" value="RBD_domain_sf"/>
</dbReference>
<name>A0A6A2XJ45_HIBSY</name>
<comment type="similarity">
    <text evidence="1">Belongs to the RMI1 family.</text>
</comment>
<protein>
    <recommendedName>
        <fullName evidence="2">RecQ-mediated genome instability protein 1</fullName>
    </recommendedName>
</protein>
<feature type="compositionally biased region" description="Basic and acidic residues" evidence="4">
    <location>
        <begin position="678"/>
        <end position="692"/>
    </location>
</feature>
<dbReference type="EMBL" id="VEPZ02001399">
    <property type="protein sequence ID" value="KAE8675548.1"/>
    <property type="molecule type" value="Genomic_DNA"/>
</dbReference>
<dbReference type="GO" id="GO:0000724">
    <property type="term" value="P:double-strand break repair via homologous recombination"/>
    <property type="evidence" value="ECO:0007669"/>
    <property type="project" value="TreeGrafter"/>
</dbReference>
<dbReference type="CDD" id="cd06222">
    <property type="entry name" value="RNase_H_like"/>
    <property type="match status" value="1"/>
</dbReference>
<evidence type="ECO:0000259" key="5">
    <source>
        <dbReference type="PROSITE" id="PS50102"/>
    </source>
</evidence>
<dbReference type="GO" id="GO:0000166">
    <property type="term" value="F:nucleotide binding"/>
    <property type="evidence" value="ECO:0007669"/>
    <property type="project" value="InterPro"/>
</dbReference>
<sequence>MPRRRLRLHCSSDEEGEGTQQQPQNEPPHESSAVSNQPVSLSPPNPNPAEPLPISDDDFVDVDESFAPSPVDDAAAPVTLGESSGSPIGDSLSRMGLKLRREWLDSCIQGLERSVPRFSALDVSAKAKLCFQQFLLSDMNYSGGGILPENVDSMHLVDLKGPFVLQVDEIVNISCPLKGRYQDTPSGIKRCLKLSMTDGVQRIFGMEYRPIKDLHVLAPSGLKDIETARQRLVAEVNKPPRGKRTKIGVVPPLATRATLAAWPLNGVNFVESTNNLISQNSAPFQTDERATTQIKKMERGRERECKFSYGKDREVHGGGIWSVFVDNLSRRVSRRALGEHFSYHGKVIRVFIPFINNRPKYKDCTFAFVHFASKEDLCNAVEKMNNVRVNGRIIYVSVAKYDKRSEKKSREGIRAEGSKRVETGELKGRRMTSPAQVAEKMERMNRFIDGRTYRDTVVGVKKVPKGHQLSSQGNKKEEKKSLEVFIPVEERLWLKFSLTGICKGIFEVDFVQKALRNEGFKVKVIRWGFVKNACLVVFQSVEEIRIAMEERWEALSFWFEILEPDQTAHRVDCRVAQMLLRVESPFDIPDHVIINTYGRKFMIKINVECVEDIFPELTDMEEEEVTEDPWEESSLDWSNEEVQNRQEEQVGEKELSESHNRVENGLEVPNKAKTQIPRGEKSEEVNEGRENGKCLGDASIEHEKVDCEIGLHTGSEIQVRSGLDHEERLSKDCCIGTTEINVVQCQTSLQVGSVSLSSQRNSRKVVPGSRVGRGNCKRVYSRSRKWDLGAVLVQVRSMLIITRRWMGQRLWSAGMGLGRRIKARVVRRVVEERNPLILFIQESKLEVLTQLVVRKMGGNLLTASAVSAAEGSAGGLITLWNEKECQDEKIGGAVNLASMFALRDFVSKANLVDLPLVGGWFCKMMEGELEKLCKVENRQPIFNILKGVQEAAKRWSRKDHLEIPGRINMLEKEIHEMELHLQQGLPMVSMKNLVEAKKELWDLYKKEESISLQKSRLKWSMGIRTLDFSTNVQEGEEGEMENTLEVEELELEFLQLSNQQSMTLEKPFSEEEISDGNKAPGPDGLNLGFFKKFWSSLKEVLLLFFKEFYEGKEWDLETNHSFLSLIPKRANPKGKKLLVENSGLLCKQYGSKFNDAPEYLDSMKNLCVRAGNGETVQFWHDVWLGTVPLKDSSSLSLVEEDCWIWLGNGEGYFTAKSFMKMYFDREGNDEIEGNWERYVWKGVAPPRVETFVWQLAHHRVAVKEELLKRGVTGVEDTLCPLCRKCNESVSHLFLHCDVVWDLWVKFLKYWNVFFVVPGKLMDFLIVWDELVLSSIIWKFIPRVVMWSVWKCRNEDVHIPFDSLMGDLKLADLNGNLKKRSPSSSRWSPPSEGFLKVNVDGAIVKGWDKGGIGGLIRDGSGSVLGSFSEKRIILESDSTNALKWINNPDLSTTLFKSLVRDIATRVERKGIITRHISRAANWCSALDVLIKGVNRVCYVFRVLVKGATFVSSSTVTTQRTVDDPTAHTRGVNAVPSSSSDVAVDVERMHIDSVPISREDALSNSNTAPDNEHIHVVDVVEHPLILSGNREVPFTYLASLSARWAAVKDKATHVQGKIKCFLTGVKGFQYKQRTTYELLCYVDDGSLISEILIDHNVVQRGIGRSPQEVTAALSSSDKQIVSDMKEIMRQFQAFLAHFECYTQEGMTPRNDSRRDKQNIFYSNCQGDDPGLSYIDARLLLRRLNHSSCQTTPEHRPPDPIEISP</sequence>
<comment type="caution">
    <text evidence="6">The sequence shown here is derived from an EMBL/GenBank/DDBJ whole genome shotgun (WGS) entry which is preliminary data.</text>
</comment>
<proteinExistence type="inferred from homology"/>
<dbReference type="Gene3D" id="2.40.50.770">
    <property type="entry name" value="RecQ-mediated genome instability protein Rmi1, C-terminal domain"/>
    <property type="match status" value="1"/>
</dbReference>
<feature type="compositionally biased region" description="Acidic residues" evidence="4">
    <location>
        <begin position="621"/>
        <end position="634"/>
    </location>
</feature>
<organism evidence="6 7">
    <name type="scientific">Hibiscus syriacus</name>
    <name type="common">Rose of Sharon</name>
    <dbReference type="NCBI Taxonomy" id="106335"/>
    <lineage>
        <taxon>Eukaryota</taxon>
        <taxon>Viridiplantae</taxon>
        <taxon>Streptophyta</taxon>
        <taxon>Embryophyta</taxon>
        <taxon>Tracheophyta</taxon>
        <taxon>Spermatophyta</taxon>
        <taxon>Magnoliopsida</taxon>
        <taxon>eudicotyledons</taxon>
        <taxon>Gunneridae</taxon>
        <taxon>Pentapetalae</taxon>
        <taxon>rosids</taxon>
        <taxon>malvids</taxon>
        <taxon>Malvales</taxon>
        <taxon>Malvaceae</taxon>
        <taxon>Malvoideae</taxon>
        <taxon>Hibiscus</taxon>
    </lineage>
</organism>
<keyword evidence="3" id="KW-0694">RNA-binding</keyword>
<dbReference type="Pfam" id="PF21000">
    <property type="entry name" value="RMI1_N_N"/>
    <property type="match status" value="1"/>
</dbReference>
<dbReference type="PANTHER" id="PTHR14790">
    <property type="entry name" value="RECQ-MEDIATED GENOME INSTABILITY PROTEIN 1 RMI1"/>
    <property type="match status" value="1"/>
</dbReference>
<feature type="region of interest" description="Disordered" evidence="4">
    <location>
        <begin position="1"/>
        <end position="91"/>
    </location>
</feature>
<dbReference type="GO" id="GO:0016604">
    <property type="term" value="C:nuclear body"/>
    <property type="evidence" value="ECO:0007669"/>
    <property type="project" value="TreeGrafter"/>
</dbReference>
<dbReference type="PANTHER" id="PTHR14790:SF15">
    <property type="entry name" value="RECQ-MEDIATED GENOME INSTABILITY PROTEIN 1"/>
    <property type="match status" value="1"/>
</dbReference>
<evidence type="ECO:0000256" key="4">
    <source>
        <dbReference type="SAM" id="MobiDB-lite"/>
    </source>
</evidence>
<accession>A0A6A2XJ45</accession>
<feature type="domain" description="RRM" evidence="5">
    <location>
        <begin position="321"/>
        <end position="401"/>
    </location>
</feature>
<feature type="compositionally biased region" description="Acidic residues" evidence="4">
    <location>
        <begin position="55"/>
        <end position="64"/>
    </location>
</feature>
<dbReference type="InterPro" id="IPR044730">
    <property type="entry name" value="RNase_H-like_dom_plant"/>
</dbReference>
<dbReference type="InterPro" id="IPR013894">
    <property type="entry name" value="RMI1_OB"/>
</dbReference>